<name>A0A7W9ZEF4_9SPIR</name>
<dbReference type="Proteomes" id="UP000575983">
    <property type="component" value="Unassembled WGS sequence"/>
</dbReference>
<proteinExistence type="predicted"/>
<comment type="caution">
    <text evidence="2">The sequence shown here is derived from an EMBL/GenBank/DDBJ whole genome shotgun (WGS) entry which is preliminary data.</text>
</comment>
<evidence type="ECO:0000313" key="2">
    <source>
        <dbReference type="EMBL" id="MBB6208479.1"/>
    </source>
</evidence>
<dbReference type="RefSeq" id="WP_281382043.1">
    <property type="nucleotide sequence ID" value="NZ_CP179523.1"/>
</dbReference>
<dbReference type="EMBL" id="JACHFC010000008">
    <property type="protein sequence ID" value="MBB6208479.1"/>
    <property type="molecule type" value="Genomic_DNA"/>
</dbReference>
<dbReference type="AlphaFoldDB" id="A0A7W9ZEF4"/>
<sequence>MIDKEAYEFVKQDTKRTYYILKELVQSRKDFLFDIATKYNNEKK</sequence>
<feature type="domain" description="Plasmid partition protein putative C-terminal" evidence="1">
    <location>
        <begin position="2"/>
        <end position="41"/>
    </location>
</feature>
<keyword evidence="3" id="KW-1185">Reference proteome</keyword>
<accession>A0A7W9ZEF4</accession>
<evidence type="ECO:0000259" key="1">
    <source>
        <dbReference type="Pfam" id="PF25882"/>
    </source>
</evidence>
<dbReference type="Pfam" id="PF25882">
    <property type="entry name" value="Plasmid_parti_C"/>
    <property type="match status" value="1"/>
</dbReference>
<reference evidence="2 3" key="1">
    <citation type="submission" date="2020-08" db="EMBL/GenBank/DDBJ databases">
        <title>Genomic Encyclopedia of Type Strains, Phase IV (KMG-IV): sequencing the most valuable type-strain genomes for metagenomic binning, comparative biology and taxonomic classification.</title>
        <authorList>
            <person name="Goeker M."/>
        </authorList>
    </citation>
    <scope>NUCLEOTIDE SEQUENCE [LARGE SCALE GENOMIC DNA]</scope>
    <source>
        <strain evidence="2 3">DSM 17992</strain>
    </source>
</reference>
<evidence type="ECO:0000313" key="3">
    <source>
        <dbReference type="Proteomes" id="UP000575983"/>
    </source>
</evidence>
<protein>
    <recommendedName>
        <fullName evidence="1">Plasmid partition protein putative C-terminal domain-containing protein</fullName>
    </recommendedName>
</protein>
<gene>
    <name evidence="2" type="ORF">HNQ06_001009</name>
</gene>
<dbReference type="InterPro" id="IPR058551">
    <property type="entry name" value="Plasmid_parti_C"/>
</dbReference>
<organism evidence="2 3">
    <name type="scientific">Borreliella lanei</name>
    <dbReference type="NCBI Taxonomy" id="373540"/>
    <lineage>
        <taxon>Bacteria</taxon>
        <taxon>Pseudomonadati</taxon>
        <taxon>Spirochaetota</taxon>
        <taxon>Spirochaetia</taxon>
        <taxon>Spirochaetales</taxon>
        <taxon>Borreliaceae</taxon>
        <taxon>Borreliella</taxon>
    </lineage>
</organism>